<keyword evidence="3" id="KW-1185">Reference proteome</keyword>
<name>A0ABS8FXY9_9FIRM</name>
<dbReference type="EMBL" id="JAJEQX010000018">
    <property type="protein sequence ID" value="MCC2254922.1"/>
    <property type="molecule type" value="Genomic_DNA"/>
</dbReference>
<evidence type="ECO:0000313" key="2">
    <source>
        <dbReference type="EMBL" id="MCC2254922.1"/>
    </source>
</evidence>
<comment type="caution">
    <text evidence="2">The sequence shown here is derived from an EMBL/GenBank/DDBJ whole genome shotgun (WGS) entry which is preliminary data.</text>
</comment>
<dbReference type="Proteomes" id="UP001198151">
    <property type="component" value="Unassembled WGS sequence"/>
</dbReference>
<proteinExistence type="predicted"/>
<organism evidence="2 3">
    <name type="scientific">Ruminococcus turbiniformis</name>
    <dbReference type="NCBI Taxonomy" id="2881258"/>
    <lineage>
        <taxon>Bacteria</taxon>
        <taxon>Bacillati</taxon>
        <taxon>Bacillota</taxon>
        <taxon>Clostridia</taxon>
        <taxon>Eubacteriales</taxon>
        <taxon>Oscillospiraceae</taxon>
        <taxon>Ruminococcus</taxon>
    </lineage>
</organism>
<evidence type="ECO:0000256" key="1">
    <source>
        <dbReference type="SAM" id="MobiDB-lite"/>
    </source>
</evidence>
<evidence type="ECO:0000313" key="3">
    <source>
        <dbReference type="Proteomes" id="UP001198151"/>
    </source>
</evidence>
<dbReference type="RefSeq" id="WP_227708054.1">
    <property type="nucleotide sequence ID" value="NZ_JAJEQX010000018.1"/>
</dbReference>
<protein>
    <submittedName>
        <fullName evidence="2">Uncharacterized protein</fullName>
    </submittedName>
</protein>
<accession>A0ABS8FXY9</accession>
<feature type="region of interest" description="Disordered" evidence="1">
    <location>
        <begin position="156"/>
        <end position="191"/>
    </location>
</feature>
<sequence>MDREHPEPMTPFDELVTTPGLQMVKLLLPFLPASGRRVMAAYIKFTELKTAVSLFHSGHGAVSAQMFEDEQYSSPADILNRLRPYLNPGQQSILDMLITVREMMPLMEMLQNTGKTGRSEDSSGAFPADLSGILAGMLTPEQQDLFRMYSDLFSQSGGNVPKGDDSDERMDEQSGNEEYRSGETGADPDSV</sequence>
<gene>
    <name evidence="2" type="ORF">LKD70_10915</name>
</gene>
<reference evidence="2 3" key="1">
    <citation type="submission" date="2021-10" db="EMBL/GenBank/DDBJ databases">
        <title>Anaerobic single-cell dispensing facilitates the cultivation of human gut bacteria.</title>
        <authorList>
            <person name="Afrizal A."/>
        </authorList>
    </citation>
    <scope>NUCLEOTIDE SEQUENCE [LARGE SCALE GENOMIC DNA]</scope>
    <source>
        <strain evidence="2 3">CLA-AA-H200</strain>
    </source>
</reference>